<organism evidence="1 2">
    <name type="scientific">Rhodopirellula islandica</name>
    <dbReference type="NCBI Taxonomy" id="595434"/>
    <lineage>
        <taxon>Bacteria</taxon>
        <taxon>Pseudomonadati</taxon>
        <taxon>Planctomycetota</taxon>
        <taxon>Planctomycetia</taxon>
        <taxon>Pirellulales</taxon>
        <taxon>Pirellulaceae</taxon>
        <taxon>Rhodopirellula</taxon>
    </lineage>
</organism>
<dbReference type="Proteomes" id="UP000036367">
    <property type="component" value="Unassembled WGS sequence"/>
</dbReference>
<protein>
    <submittedName>
        <fullName evidence="1">Uncharacterized protein</fullName>
    </submittedName>
</protein>
<name>A0A0J1BFF6_RHOIS</name>
<dbReference type="AlphaFoldDB" id="A0A0J1BFF6"/>
<accession>A0A0J1BFF6</accession>
<evidence type="ECO:0000313" key="1">
    <source>
        <dbReference type="EMBL" id="KLU05280.1"/>
    </source>
</evidence>
<sequence length="37" mass="4580">MNMNFSITQMRGVYNWRRPVRLRGQSIRRSFHRLFPA</sequence>
<evidence type="ECO:0000313" key="2">
    <source>
        <dbReference type="Proteomes" id="UP000036367"/>
    </source>
</evidence>
<reference evidence="1" key="1">
    <citation type="submission" date="2015-05" db="EMBL/GenBank/DDBJ databases">
        <title>Permanent draft genome of Rhodopirellula islandicus K833.</title>
        <authorList>
            <person name="Kizina J."/>
            <person name="Richter M."/>
            <person name="Glockner F.O."/>
            <person name="Harder J."/>
        </authorList>
    </citation>
    <scope>NUCLEOTIDE SEQUENCE [LARGE SCALE GENOMIC DNA]</scope>
    <source>
        <strain evidence="1">K833</strain>
    </source>
</reference>
<proteinExistence type="predicted"/>
<gene>
    <name evidence="1" type="ORF">RISK_002643</name>
</gene>
<comment type="caution">
    <text evidence="1">The sequence shown here is derived from an EMBL/GenBank/DDBJ whole genome shotgun (WGS) entry which is preliminary data.</text>
</comment>
<dbReference type="EMBL" id="LECT01000020">
    <property type="protein sequence ID" value="KLU05280.1"/>
    <property type="molecule type" value="Genomic_DNA"/>
</dbReference>
<keyword evidence="2" id="KW-1185">Reference proteome</keyword>